<sequence length="128" mass="14834">MKSCIVARIDAKYDERSKSDHKALMLLQRKNCLAAEGYSEDIFPSDELSETFDIILHLASEKAPHEAKRFVRCWLKRSYILQENFLINKNKETDAYCDRKAKALAKGNECEFAFAYQKCARSLNNLTF</sequence>
<proteinExistence type="predicted"/>
<dbReference type="EnsemblMetazoa" id="GPAI034256-RA">
    <property type="protein sequence ID" value="GPAI034256-PA"/>
    <property type="gene ID" value="GPAI034256"/>
</dbReference>
<organism evidence="1 2">
    <name type="scientific">Glossina pallidipes</name>
    <name type="common">Tsetse fly</name>
    <dbReference type="NCBI Taxonomy" id="7398"/>
    <lineage>
        <taxon>Eukaryota</taxon>
        <taxon>Metazoa</taxon>
        <taxon>Ecdysozoa</taxon>
        <taxon>Arthropoda</taxon>
        <taxon>Hexapoda</taxon>
        <taxon>Insecta</taxon>
        <taxon>Pterygota</taxon>
        <taxon>Neoptera</taxon>
        <taxon>Endopterygota</taxon>
        <taxon>Diptera</taxon>
        <taxon>Brachycera</taxon>
        <taxon>Muscomorpha</taxon>
        <taxon>Hippoboscoidea</taxon>
        <taxon>Glossinidae</taxon>
        <taxon>Glossina</taxon>
    </lineage>
</organism>
<dbReference type="AlphaFoldDB" id="A0A1B0A4I3"/>
<accession>A0A1B0A4I3</accession>
<name>A0A1B0A4I3_GLOPL</name>
<keyword evidence="2" id="KW-1185">Reference proteome</keyword>
<reference evidence="1" key="2">
    <citation type="submission" date="2020-05" db="UniProtKB">
        <authorList>
            <consortium name="EnsemblMetazoa"/>
        </authorList>
    </citation>
    <scope>IDENTIFICATION</scope>
    <source>
        <strain evidence="1">IAEA</strain>
    </source>
</reference>
<evidence type="ECO:0000313" key="2">
    <source>
        <dbReference type="Proteomes" id="UP000092445"/>
    </source>
</evidence>
<evidence type="ECO:0000313" key="1">
    <source>
        <dbReference type="EnsemblMetazoa" id="GPAI034256-PA"/>
    </source>
</evidence>
<protein>
    <submittedName>
        <fullName evidence="1">Uncharacterized protein</fullName>
    </submittedName>
</protein>
<dbReference type="Proteomes" id="UP000092445">
    <property type="component" value="Unassembled WGS sequence"/>
</dbReference>
<reference evidence="2" key="1">
    <citation type="submission" date="2014-03" db="EMBL/GenBank/DDBJ databases">
        <authorList>
            <person name="Aksoy S."/>
            <person name="Warren W."/>
            <person name="Wilson R.K."/>
        </authorList>
    </citation>
    <scope>NUCLEOTIDE SEQUENCE [LARGE SCALE GENOMIC DNA]</scope>
    <source>
        <strain evidence="2">IAEA</strain>
    </source>
</reference>
<dbReference type="VEuPathDB" id="VectorBase:GPAI034256"/>